<keyword evidence="1" id="KW-0732">Signal</keyword>
<reference evidence="2" key="1">
    <citation type="submission" date="2017-05" db="EMBL/GenBank/DDBJ databases">
        <authorList>
            <person name="Varghese N."/>
            <person name="Submissions S."/>
        </authorList>
    </citation>
    <scope>NUCLEOTIDE SEQUENCE</scope>
    <source>
        <strain evidence="2">Su22</strain>
    </source>
</reference>
<evidence type="ECO:0000256" key="1">
    <source>
        <dbReference type="SAM" id="SignalP"/>
    </source>
</evidence>
<dbReference type="EMBL" id="FXUF01000008">
    <property type="protein sequence ID" value="SMP60681.1"/>
    <property type="molecule type" value="Genomic_DNA"/>
</dbReference>
<dbReference type="AlphaFoldDB" id="A0AA46AJD0"/>
<evidence type="ECO:0000313" key="2">
    <source>
        <dbReference type="EMBL" id="SMP60681.1"/>
    </source>
</evidence>
<dbReference type="Proteomes" id="UP001158066">
    <property type="component" value="Unassembled WGS sequence"/>
</dbReference>
<accession>A0AA46AJD0</accession>
<gene>
    <name evidence="2" type="ORF">SAMN06296020_108165</name>
</gene>
<keyword evidence="3" id="KW-1185">Reference proteome</keyword>
<organism evidence="2 3">
    <name type="scientific">Anoxynatronum buryatiense</name>
    <dbReference type="NCBI Taxonomy" id="489973"/>
    <lineage>
        <taxon>Bacteria</taxon>
        <taxon>Bacillati</taxon>
        <taxon>Bacillota</taxon>
        <taxon>Clostridia</taxon>
        <taxon>Eubacteriales</taxon>
        <taxon>Clostridiaceae</taxon>
        <taxon>Anoxynatronum</taxon>
    </lineage>
</organism>
<comment type="caution">
    <text evidence="2">The sequence shown here is derived from an EMBL/GenBank/DDBJ whole genome shotgun (WGS) entry which is preliminary data.</text>
</comment>
<dbReference type="RefSeq" id="WP_283409647.1">
    <property type="nucleotide sequence ID" value="NZ_FXUF01000008.1"/>
</dbReference>
<protein>
    <submittedName>
        <fullName evidence="2">Uncharacterized protein</fullName>
    </submittedName>
</protein>
<feature type="chain" id="PRO_5041314961" evidence="1">
    <location>
        <begin position="24"/>
        <end position="61"/>
    </location>
</feature>
<feature type="signal peptide" evidence="1">
    <location>
        <begin position="1"/>
        <end position="23"/>
    </location>
</feature>
<sequence>MIRKRKWLISMICLMGLFLMAFSGSGTMPNEEIDLQHLVTPAGLMAQSKEVYEMDQEAGNI</sequence>
<evidence type="ECO:0000313" key="3">
    <source>
        <dbReference type="Proteomes" id="UP001158066"/>
    </source>
</evidence>
<name>A0AA46AJD0_9CLOT</name>
<proteinExistence type="predicted"/>